<reference evidence="2 3" key="1">
    <citation type="journal article" date="2018" name="Gigascience">
        <title>Genomes of trombidid mites reveal novel predicted allergens and laterally-transferred genes associated with secondary metabolism.</title>
        <authorList>
            <person name="Dong X."/>
            <person name="Chaisiri K."/>
            <person name="Xia D."/>
            <person name="Armstrong S.D."/>
            <person name="Fang Y."/>
            <person name="Donnelly M.J."/>
            <person name="Kadowaki T."/>
            <person name="McGarry J.W."/>
            <person name="Darby A.C."/>
            <person name="Makepeace B.L."/>
        </authorList>
    </citation>
    <scope>NUCLEOTIDE SEQUENCE [LARGE SCALE GENOMIC DNA]</scope>
    <source>
        <strain evidence="2">UoL-WK</strain>
    </source>
</reference>
<dbReference type="AlphaFoldDB" id="A0A3S3PPP1"/>
<dbReference type="Gene3D" id="2.110.10.10">
    <property type="entry name" value="Hemopexin-like domain"/>
    <property type="match status" value="1"/>
</dbReference>
<evidence type="ECO:0000313" key="2">
    <source>
        <dbReference type="EMBL" id="RWS13962.1"/>
    </source>
</evidence>
<keyword evidence="3" id="KW-1185">Reference proteome</keyword>
<dbReference type="InterPro" id="IPR036375">
    <property type="entry name" value="Hemopexin-like_dom_sf"/>
</dbReference>
<proteinExistence type="predicted"/>
<feature type="signal peptide" evidence="1">
    <location>
        <begin position="1"/>
        <end position="23"/>
    </location>
</feature>
<name>A0A3S3PPP1_9ACAR</name>
<dbReference type="Proteomes" id="UP000285301">
    <property type="component" value="Unassembled WGS sequence"/>
</dbReference>
<gene>
    <name evidence="2" type="ORF">B4U79_17951</name>
</gene>
<protein>
    <submittedName>
        <fullName evidence="2">Uncharacterized protein</fullName>
    </submittedName>
</protein>
<evidence type="ECO:0000313" key="3">
    <source>
        <dbReference type="Proteomes" id="UP000285301"/>
    </source>
</evidence>
<accession>A0A3S3PPP1</accession>
<feature type="chain" id="PRO_5018567154" evidence="1">
    <location>
        <begin position="24"/>
        <end position="687"/>
    </location>
</feature>
<dbReference type="SUPFAM" id="SSF50923">
    <property type="entry name" value="Hemopexin-like domain"/>
    <property type="match status" value="1"/>
</dbReference>
<keyword evidence="1" id="KW-0732">Signal</keyword>
<sequence length="687" mass="77144">MKAFEIVLCSLLILFSLMRPSNCQITKQNENYCYDDPRVMITGVIGSGDNRSVAKFAGKERFGDKYFYGSIQKLSNSLLPILNPLKVEEGKRQYQYDYFKIKKPYEVTIAVHDFLYFREIMTDYGNKYRLLGFVQSWLGCPEPLCFSATLDAANLLVENELTVQKHVFRGAFVWDITVAVPLIERATAISDRFPGMPSHIDAAVSLGIESDHILEMFIFKDEFVYHSINNDIPRIHRLINIFPEYKHSSVQAAYVDRYDPHSVTKIYLFYENEVSVYNYGSERFTRDSETILTQSLTNIEAAFTIYDSSNLDNSYVFVFKSWTCTRIGYKSLNLPGFDPEKYKTENTIKTEIQFLSFEYPFNCTSQIDLYKQLHWGIEDYESFKELYINKLRSVHTKKDWIYIKYGGRKARTILLARKLKRMELSDMQITRSKIEAGKITPLQLLEAGIATPSMITGAADSAILSATSSATPRQYKRAGHTWSQLNESGIKTSSAITKSATPSTLLQMGYSPSQLIEAGIVTSSKIGVKEASPSMLLQIGYSPSQLVDAGVTTPSRFGTKVITPNVLTKTSYPTYQPIKYKIMASSTTGINSALPSGQKKRSSSPTQFIKTHISYTKQTKAISQYSGFSTSIAAPSIYRKRAPASGFSAALAPPKIVPISGFSTAMAPFKTSRVSGLSTMGNSKSKR</sequence>
<evidence type="ECO:0000256" key="1">
    <source>
        <dbReference type="SAM" id="SignalP"/>
    </source>
</evidence>
<dbReference type="OrthoDB" id="10676619at2759"/>
<dbReference type="EMBL" id="NCKU01000836">
    <property type="protein sequence ID" value="RWS13962.1"/>
    <property type="molecule type" value="Genomic_DNA"/>
</dbReference>
<organism evidence="2 3">
    <name type="scientific">Dinothrombium tinctorium</name>
    <dbReference type="NCBI Taxonomy" id="1965070"/>
    <lineage>
        <taxon>Eukaryota</taxon>
        <taxon>Metazoa</taxon>
        <taxon>Ecdysozoa</taxon>
        <taxon>Arthropoda</taxon>
        <taxon>Chelicerata</taxon>
        <taxon>Arachnida</taxon>
        <taxon>Acari</taxon>
        <taxon>Acariformes</taxon>
        <taxon>Trombidiformes</taxon>
        <taxon>Prostigmata</taxon>
        <taxon>Anystina</taxon>
        <taxon>Parasitengona</taxon>
        <taxon>Trombidioidea</taxon>
        <taxon>Trombidiidae</taxon>
        <taxon>Dinothrombium</taxon>
    </lineage>
</organism>
<comment type="caution">
    <text evidence="2">The sequence shown here is derived from an EMBL/GenBank/DDBJ whole genome shotgun (WGS) entry which is preliminary data.</text>
</comment>